<dbReference type="EMBL" id="JAPDRN010000114">
    <property type="protein sequence ID" value="KAJ9621425.1"/>
    <property type="molecule type" value="Genomic_DNA"/>
</dbReference>
<protein>
    <recommendedName>
        <fullName evidence="2">Endonuclease</fullName>
    </recommendedName>
</protein>
<reference evidence="1" key="1">
    <citation type="submission" date="2022-10" db="EMBL/GenBank/DDBJ databases">
        <title>Culturing micro-colonial fungi from biological soil crusts in the Mojave desert and describing Neophaeococcomyces mojavensis, and introducing the new genera and species Taxawa tesnikishii.</title>
        <authorList>
            <person name="Kurbessoian T."/>
            <person name="Stajich J.E."/>
        </authorList>
    </citation>
    <scope>NUCLEOTIDE SEQUENCE</scope>
    <source>
        <strain evidence="1">TK_35</strain>
    </source>
</reference>
<proteinExistence type="predicted"/>
<dbReference type="AlphaFoldDB" id="A0AA38XTH7"/>
<organism evidence="1">
    <name type="scientific">Knufia peltigerae</name>
    <dbReference type="NCBI Taxonomy" id="1002370"/>
    <lineage>
        <taxon>Eukaryota</taxon>
        <taxon>Fungi</taxon>
        <taxon>Dikarya</taxon>
        <taxon>Ascomycota</taxon>
        <taxon>Pezizomycotina</taxon>
        <taxon>Eurotiomycetes</taxon>
        <taxon>Chaetothyriomycetidae</taxon>
        <taxon>Chaetothyriales</taxon>
        <taxon>Trichomeriaceae</taxon>
        <taxon>Knufia</taxon>
    </lineage>
</organism>
<evidence type="ECO:0008006" key="2">
    <source>
        <dbReference type="Google" id="ProtNLM"/>
    </source>
</evidence>
<gene>
    <name evidence="1" type="ORF">H2204_011860</name>
</gene>
<comment type="caution">
    <text evidence="1">The sequence shown here is derived from an EMBL/GenBank/DDBJ whole genome shotgun (WGS) entry which is preliminary data.</text>
</comment>
<evidence type="ECO:0000313" key="1">
    <source>
        <dbReference type="EMBL" id="KAJ9621425.1"/>
    </source>
</evidence>
<accession>A0AA38XTH7</accession>
<sequence length="332" mass="36589">MVASGVGAAAKEQQCRSFVGITGAPDGGRLRQGPAGARSLGPRVTEPVTCSHVIQNSQELEVSKPRRAAKPNLYSEIIEEIFLKGYKLGDTRVPFERGDLDKAAAERNLPLPKNLGDAIYFFKYRTSLPPKILATAPDGLHWAIYGTGRSKYEFRLEQPLDITPRPNQLVVKFPDATPEIILAHALGDEQALLAKLRYNRLVDAFLGITASSLQNHLRTAVKDIGQIEIDEIYVGLDKHGCQYVVPVQAKGGKDKHGRQQTEQDIAYCRYKFPGLVCRPVSAQFITSNKIAMFELAVQDGDIKVVSEEHYELVSSSSITAEDLALYAGRRRA</sequence>
<name>A0AA38XTH7_9EURO</name>